<dbReference type="RefSeq" id="WP_053129848.1">
    <property type="nucleotide sequence ID" value="NZ_CP077074.1"/>
</dbReference>
<dbReference type="InterPro" id="IPR036736">
    <property type="entry name" value="ACP-like_sf"/>
</dbReference>
<gene>
    <name evidence="2" type="ORF">KSS89_16170</name>
</gene>
<name>A0ABX8MHP9_9PSED</name>
<evidence type="ECO:0000313" key="3">
    <source>
        <dbReference type="Proteomes" id="UP000693952"/>
    </source>
</evidence>
<protein>
    <submittedName>
        <fullName evidence="2">Acyl carrier protein</fullName>
    </submittedName>
</protein>
<dbReference type="EMBL" id="CP077074">
    <property type="protein sequence ID" value="QXH37830.1"/>
    <property type="molecule type" value="Genomic_DNA"/>
</dbReference>
<proteinExistence type="predicted"/>
<dbReference type="InterPro" id="IPR009081">
    <property type="entry name" value="PP-bd_ACP"/>
</dbReference>
<evidence type="ECO:0000259" key="1">
    <source>
        <dbReference type="PROSITE" id="PS50075"/>
    </source>
</evidence>
<evidence type="ECO:0000313" key="2">
    <source>
        <dbReference type="EMBL" id="QXH37830.1"/>
    </source>
</evidence>
<accession>A0ABX8MHP9</accession>
<dbReference type="SUPFAM" id="SSF47336">
    <property type="entry name" value="ACP-like"/>
    <property type="match status" value="1"/>
</dbReference>
<reference evidence="2" key="1">
    <citation type="submission" date="2021-06" db="EMBL/GenBank/DDBJ databases">
        <title>Updating the genus Pseudomonas: Description of 43 new species and partition of the Pseudomonas putida group.</title>
        <authorList>
            <person name="Girard L."/>
            <person name="Lood C."/>
            <person name="Vandamme P."/>
            <person name="Rokni-Zadeh H."/>
            <person name="van Noort V."/>
            <person name="Hofte M."/>
            <person name="Lavigne R."/>
            <person name="De Mot R."/>
        </authorList>
    </citation>
    <scope>NUCLEOTIDE SEQUENCE</scope>
    <source>
        <strain evidence="2">CMR12a</strain>
    </source>
</reference>
<organism evidence="2 3">
    <name type="scientific">Pseudomonas sessilinigenes</name>
    <dbReference type="NCBI Taxonomy" id="658629"/>
    <lineage>
        <taxon>Bacteria</taxon>
        <taxon>Pseudomonadati</taxon>
        <taxon>Pseudomonadota</taxon>
        <taxon>Gammaproteobacteria</taxon>
        <taxon>Pseudomonadales</taxon>
        <taxon>Pseudomonadaceae</taxon>
        <taxon>Pseudomonas</taxon>
    </lineage>
</organism>
<dbReference type="Proteomes" id="UP000693952">
    <property type="component" value="Chromosome"/>
</dbReference>
<sequence length="84" mass="9431">MTREQIFELIVRHVRQVIPTLASHAFTRSDRLRDLGANSVDRAEIVMLVLESLSLSIPRVELFGPGNIGELADLIHTRLEARAV</sequence>
<keyword evidence="3" id="KW-1185">Reference proteome</keyword>
<feature type="domain" description="Carrier" evidence="1">
    <location>
        <begin position="1"/>
        <end position="79"/>
    </location>
</feature>
<dbReference type="PROSITE" id="PS50075">
    <property type="entry name" value="CARRIER"/>
    <property type="match status" value="1"/>
</dbReference>
<dbReference type="Gene3D" id="1.10.1200.10">
    <property type="entry name" value="ACP-like"/>
    <property type="match status" value="1"/>
</dbReference>
<dbReference type="Pfam" id="PF00550">
    <property type="entry name" value="PP-binding"/>
    <property type="match status" value="1"/>
</dbReference>
<dbReference type="NCBIfam" id="NF005502">
    <property type="entry name" value="PRK07117.1"/>
    <property type="match status" value="1"/>
</dbReference>